<feature type="domain" description="Multidrug resistance protein MdtA-like barrel-sandwich hybrid" evidence="2">
    <location>
        <begin position="46"/>
        <end position="240"/>
    </location>
</feature>
<dbReference type="Gene3D" id="2.40.50.100">
    <property type="match status" value="1"/>
</dbReference>
<dbReference type="AlphaFoldDB" id="A0A4U1JUH0"/>
<dbReference type="PANTHER" id="PTHR30386">
    <property type="entry name" value="MEMBRANE FUSION SUBUNIT OF EMRAB-TOLC MULTIDRUG EFFLUX PUMP"/>
    <property type="match status" value="1"/>
</dbReference>
<keyword evidence="1" id="KW-0732">Signal</keyword>
<evidence type="ECO:0000259" key="3">
    <source>
        <dbReference type="Pfam" id="PF25954"/>
    </source>
</evidence>
<proteinExistence type="predicted"/>
<dbReference type="SUPFAM" id="SSF111369">
    <property type="entry name" value="HlyD-like secretion proteins"/>
    <property type="match status" value="2"/>
</dbReference>
<accession>A0A4U1JUH0</accession>
<dbReference type="Pfam" id="PF25954">
    <property type="entry name" value="Beta-barrel_RND_2"/>
    <property type="match status" value="1"/>
</dbReference>
<dbReference type="Proteomes" id="UP000310597">
    <property type="component" value="Unassembled WGS sequence"/>
</dbReference>
<evidence type="ECO:0000256" key="1">
    <source>
        <dbReference type="SAM" id="SignalP"/>
    </source>
</evidence>
<comment type="caution">
    <text evidence="4">The sequence shown here is derived from an EMBL/GenBank/DDBJ whole genome shotgun (WGS) entry which is preliminary data.</text>
</comment>
<sequence>MTKQKYIILAALGAALLGAAWMLNRPPSEARYQHTDDAYLLADYTNVAPQIGGLVAEVGVTENQPVAKGDLLAVLDDRDLRIGVETAEAATAAARAAQTTLQAQQAVQTAEIARATATIKAADAALDLARTAERRARHLVKQSSTAQKTLDEAVSALLAAEANSAASRAALDAAEAQAQVIAAQIAGADAALTQAEAGLANAKLQLSHARILAPESGIVAGAALRVGAYAAIGQTLLTIVPLDQLYIEANFRETQLAHVAAGQPVTVRVDALPGQSFTGRVASLGPASGAVFSTVAAQNATGNFTKITQRLPVRITLDPDQPGLEALRVGMSATPEIDTRR</sequence>
<dbReference type="GO" id="GO:0055085">
    <property type="term" value="P:transmembrane transport"/>
    <property type="evidence" value="ECO:0007669"/>
    <property type="project" value="InterPro"/>
</dbReference>
<protein>
    <submittedName>
        <fullName evidence="4">HlyD family secretion protein</fullName>
    </submittedName>
</protein>
<dbReference type="PANTHER" id="PTHR30386:SF24">
    <property type="entry name" value="MULTIDRUG RESISTANCE EFFLUX PUMP"/>
    <property type="match status" value="1"/>
</dbReference>
<organism evidence="4 5">
    <name type="scientific">Rhodobacter capsulatus</name>
    <name type="common">Rhodopseudomonas capsulata</name>
    <dbReference type="NCBI Taxonomy" id="1061"/>
    <lineage>
        <taxon>Bacteria</taxon>
        <taxon>Pseudomonadati</taxon>
        <taxon>Pseudomonadota</taxon>
        <taxon>Alphaproteobacteria</taxon>
        <taxon>Rhodobacterales</taxon>
        <taxon>Rhodobacter group</taxon>
        <taxon>Rhodobacter</taxon>
    </lineage>
</organism>
<evidence type="ECO:0000313" key="5">
    <source>
        <dbReference type="Proteomes" id="UP000310597"/>
    </source>
</evidence>
<dbReference type="OrthoDB" id="9811754at2"/>
<gene>
    <name evidence="4" type="ORF">FBT96_07210</name>
</gene>
<feature type="domain" description="CusB-like beta-barrel" evidence="3">
    <location>
        <begin position="246"/>
        <end position="287"/>
    </location>
</feature>
<evidence type="ECO:0000313" key="4">
    <source>
        <dbReference type="EMBL" id="TKD21937.1"/>
    </source>
</evidence>
<feature type="chain" id="PRO_5020422524" evidence="1">
    <location>
        <begin position="31"/>
        <end position="341"/>
    </location>
</feature>
<evidence type="ECO:0000259" key="2">
    <source>
        <dbReference type="Pfam" id="PF25917"/>
    </source>
</evidence>
<dbReference type="Pfam" id="PF25917">
    <property type="entry name" value="BSH_RND"/>
    <property type="match status" value="1"/>
</dbReference>
<name>A0A4U1JUH0_RHOCA</name>
<reference evidence="4 5" key="1">
    <citation type="submission" date="2019-04" db="EMBL/GenBank/DDBJ databases">
        <title>Draft Whole-Genome sequence of the purple photosynthetic bacterium Rhodobacter capsulatus SP108 with an indigenous class A beta-lactamase.</title>
        <authorList>
            <person name="Robertson S."/>
            <person name="Meyer T.E."/>
            <person name="Kyndt J.A."/>
        </authorList>
    </citation>
    <scope>NUCLEOTIDE SEQUENCE [LARGE SCALE GENOMIC DNA]</scope>
    <source>
        <strain evidence="4 5">SP108</strain>
    </source>
</reference>
<dbReference type="Gene3D" id="1.10.287.470">
    <property type="entry name" value="Helix hairpin bin"/>
    <property type="match status" value="2"/>
</dbReference>
<dbReference type="Gene3D" id="2.40.30.170">
    <property type="match status" value="1"/>
</dbReference>
<dbReference type="InterPro" id="IPR050739">
    <property type="entry name" value="MFP"/>
</dbReference>
<feature type="signal peptide" evidence="1">
    <location>
        <begin position="1"/>
        <end position="30"/>
    </location>
</feature>
<dbReference type="EMBL" id="SWJZ01000022">
    <property type="protein sequence ID" value="TKD21937.1"/>
    <property type="molecule type" value="Genomic_DNA"/>
</dbReference>
<dbReference type="InterPro" id="IPR058792">
    <property type="entry name" value="Beta-barrel_RND_2"/>
</dbReference>
<dbReference type="RefSeq" id="WP_136905635.1">
    <property type="nucleotide sequence ID" value="NZ_SWJZ01000022.1"/>
</dbReference>
<dbReference type="InterPro" id="IPR058625">
    <property type="entry name" value="MdtA-like_BSH"/>
</dbReference>